<accession>A0A4C1V5J7</accession>
<feature type="compositionally biased region" description="Basic and acidic residues" evidence="1">
    <location>
        <begin position="9"/>
        <end position="24"/>
    </location>
</feature>
<dbReference type="EMBL" id="BGZK01000272">
    <property type="protein sequence ID" value="GBP33284.1"/>
    <property type="molecule type" value="Genomic_DNA"/>
</dbReference>
<name>A0A4C1V5J7_EUMVA</name>
<dbReference type="Proteomes" id="UP000299102">
    <property type="component" value="Unassembled WGS sequence"/>
</dbReference>
<proteinExistence type="predicted"/>
<keyword evidence="3" id="KW-1185">Reference proteome</keyword>
<protein>
    <submittedName>
        <fullName evidence="2">Uncharacterized protein</fullName>
    </submittedName>
</protein>
<evidence type="ECO:0000256" key="1">
    <source>
        <dbReference type="SAM" id="MobiDB-lite"/>
    </source>
</evidence>
<evidence type="ECO:0000313" key="2">
    <source>
        <dbReference type="EMBL" id="GBP33284.1"/>
    </source>
</evidence>
<feature type="compositionally biased region" description="Basic and acidic residues" evidence="1">
    <location>
        <begin position="60"/>
        <end position="89"/>
    </location>
</feature>
<evidence type="ECO:0000313" key="3">
    <source>
        <dbReference type="Proteomes" id="UP000299102"/>
    </source>
</evidence>
<organism evidence="2 3">
    <name type="scientific">Eumeta variegata</name>
    <name type="common">Bagworm moth</name>
    <name type="synonym">Eumeta japonica</name>
    <dbReference type="NCBI Taxonomy" id="151549"/>
    <lineage>
        <taxon>Eukaryota</taxon>
        <taxon>Metazoa</taxon>
        <taxon>Ecdysozoa</taxon>
        <taxon>Arthropoda</taxon>
        <taxon>Hexapoda</taxon>
        <taxon>Insecta</taxon>
        <taxon>Pterygota</taxon>
        <taxon>Neoptera</taxon>
        <taxon>Endopterygota</taxon>
        <taxon>Lepidoptera</taxon>
        <taxon>Glossata</taxon>
        <taxon>Ditrysia</taxon>
        <taxon>Tineoidea</taxon>
        <taxon>Psychidae</taxon>
        <taxon>Oiketicinae</taxon>
        <taxon>Eumeta</taxon>
    </lineage>
</organism>
<reference evidence="2 3" key="1">
    <citation type="journal article" date="2019" name="Commun. Biol.">
        <title>The bagworm genome reveals a unique fibroin gene that provides high tensile strength.</title>
        <authorList>
            <person name="Kono N."/>
            <person name="Nakamura H."/>
            <person name="Ohtoshi R."/>
            <person name="Tomita M."/>
            <person name="Numata K."/>
            <person name="Arakawa K."/>
        </authorList>
    </citation>
    <scope>NUCLEOTIDE SEQUENCE [LARGE SCALE GENOMIC DNA]</scope>
</reference>
<feature type="region of interest" description="Disordered" evidence="1">
    <location>
        <begin position="52"/>
        <end position="92"/>
    </location>
</feature>
<gene>
    <name evidence="2" type="ORF">EVAR_30872_1</name>
</gene>
<feature type="region of interest" description="Disordered" evidence="1">
    <location>
        <begin position="1"/>
        <end position="24"/>
    </location>
</feature>
<comment type="caution">
    <text evidence="2">The sequence shown here is derived from an EMBL/GenBank/DDBJ whole genome shotgun (WGS) entry which is preliminary data.</text>
</comment>
<dbReference type="AlphaFoldDB" id="A0A4C1V5J7"/>
<sequence length="107" mass="11916">MNGNTSTKEIYRPDVFDRRAGEGRHQRQHIKFIAKEGATSAHVKAGLITAAGVPAAPPRGEARPESLIKERASRPRHEDEGTSGRDSRKLFRYSPVIRREALSDARL</sequence>